<proteinExistence type="predicted"/>
<dbReference type="GO" id="GO:0046872">
    <property type="term" value="F:metal ion binding"/>
    <property type="evidence" value="ECO:0007669"/>
    <property type="project" value="InterPro"/>
</dbReference>
<comment type="caution">
    <text evidence="2">The sequence shown here is derived from an EMBL/GenBank/DDBJ whole genome shotgun (WGS) entry which is preliminary data.</text>
</comment>
<dbReference type="SUPFAM" id="SSF55008">
    <property type="entry name" value="HMA, heavy metal-associated domain"/>
    <property type="match status" value="1"/>
</dbReference>
<reference evidence="2 3" key="1">
    <citation type="submission" date="2024-03" db="EMBL/GenBank/DDBJ databases">
        <authorList>
            <person name="Martinez-Hernandez J."/>
        </authorList>
    </citation>
    <scope>NUCLEOTIDE SEQUENCE [LARGE SCALE GENOMIC DNA]</scope>
</reference>
<dbReference type="AlphaFoldDB" id="A0AAV1XB01"/>
<feature type="compositionally biased region" description="Basic and acidic residues" evidence="1">
    <location>
        <begin position="116"/>
        <end position="133"/>
    </location>
</feature>
<evidence type="ECO:0000313" key="2">
    <source>
        <dbReference type="EMBL" id="CAL0318102.1"/>
    </source>
</evidence>
<dbReference type="InterPro" id="IPR036163">
    <property type="entry name" value="HMA_dom_sf"/>
</dbReference>
<dbReference type="PANTHER" id="PTHR47294:SF6">
    <property type="entry name" value="HMA DOMAIN-CONTAINING PROTEIN"/>
    <property type="match status" value="1"/>
</dbReference>
<dbReference type="Gene3D" id="3.30.70.100">
    <property type="match status" value="1"/>
</dbReference>
<evidence type="ECO:0008006" key="4">
    <source>
        <dbReference type="Google" id="ProtNLM"/>
    </source>
</evidence>
<evidence type="ECO:0000256" key="1">
    <source>
        <dbReference type="SAM" id="MobiDB-lite"/>
    </source>
</evidence>
<name>A0AAV1XB01_LUPLU</name>
<keyword evidence="3" id="KW-1185">Reference proteome</keyword>
<organism evidence="2 3">
    <name type="scientific">Lupinus luteus</name>
    <name type="common">European yellow lupine</name>
    <dbReference type="NCBI Taxonomy" id="3873"/>
    <lineage>
        <taxon>Eukaryota</taxon>
        <taxon>Viridiplantae</taxon>
        <taxon>Streptophyta</taxon>
        <taxon>Embryophyta</taxon>
        <taxon>Tracheophyta</taxon>
        <taxon>Spermatophyta</taxon>
        <taxon>Magnoliopsida</taxon>
        <taxon>eudicotyledons</taxon>
        <taxon>Gunneridae</taxon>
        <taxon>Pentapetalae</taxon>
        <taxon>rosids</taxon>
        <taxon>fabids</taxon>
        <taxon>Fabales</taxon>
        <taxon>Fabaceae</taxon>
        <taxon>Papilionoideae</taxon>
        <taxon>50 kb inversion clade</taxon>
        <taxon>genistoids sensu lato</taxon>
        <taxon>core genistoids</taxon>
        <taxon>Genisteae</taxon>
        <taxon>Lupinus</taxon>
    </lineage>
</organism>
<accession>A0AAV1XB01</accession>
<sequence>MDFEDDAKKELKEVNRKISKGFPLSGTSLASMESLSLPMVQEVVLSADMQCEKCLKRISDIIAKMNEIETHMIEKHKRTVCVCGRFVPADVAIKIRKKMNRRVEILEVEELGGEVENEHEQLETAEETERTEKPQNPMVVYPGQGPSYHPTMPMGQCM</sequence>
<protein>
    <recommendedName>
        <fullName evidence="4">HMA domain-containing protein</fullName>
    </recommendedName>
</protein>
<evidence type="ECO:0000313" key="3">
    <source>
        <dbReference type="Proteomes" id="UP001497480"/>
    </source>
</evidence>
<feature type="region of interest" description="Disordered" evidence="1">
    <location>
        <begin position="115"/>
        <end position="158"/>
    </location>
</feature>
<dbReference type="Proteomes" id="UP001497480">
    <property type="component" value="Unassembled WGS sequence"/>
</dbReference>
<dbReference type="EMBL" id="CAXHTB010000013">
    <property type="protein sequence ID" value="CAL0318102.1"/>
    <property type="molecule type" value="Genomic_DNA"/>
</dbReference>
<dbReference type="PANTHER" id="PTHR47294">
    <property type="entry name" value="OS08G0431150 PROTEIN"/>
    <property type="match status" value="1"/>
</dbReference>
<gene>
    <name evidence="2" type="ORF">LLUT_LOCUS19162</name>
</gene>